<evidence type="ECO:0000313" key="4">
    <source>
        <dbReference type="Proteomes" id="UP000015106"/>
    </source>
</evidence>
<dbReference type="KEGG" id="tua:125533279"/>
<proteinExistence type="predicted"/>
<accession>A0A8R7K0F2</accession>
<sequence length="196" mass="21484">MPGLPAHPSLIWIELALAAAMDYEPQLAGSAPGNNPTRCGPLCRAVLLPRAPPRRPNNSTGSLPPDLLFPCFFLLLPIPVFLSCSLSLSQVHERRHGRCLEFLPLPKTRPRSDPPPRTRSRPPPLLPLLCFEEEDVAASIHVSASLRVDTAVTWAAWLALLPTEPSRPIFSSPSTQPPACLYPLCRRAKAHGCRCR</sequence>
<dbReference type="Proteomes" id="UP000015106">
    <property type="component" value="Chromosome 1"/>
</dbReference>
<evidence type="ECO:0000256" key="2">
    <source>
        <dbReference type="SAM" id="SignalP"/>
    </source>
</evidence>
<dbReference type="Gramene" id="TuG1812G0100002315.01.T01">
    <property type="protein sequence ID" value="TuG1812G0100002315.01.T01"/>
    <property type="gene ID" value="TuG1812G0100002315.01"/>
</dbReference>
<keyword evidence="4" id="KW-1185">Reference proteome</keyword>
<protein>
    <submittedName>
        <fullName evidence="3">Uncharacterized protein</fullName>
    </submittedName>
</protein>
<name>A0A8R7K0F2_TRIUA</name>
<keyword evidence="1" id="KW-0472">Membrane</keyword>
<feature type="signal peptide" evidence="2">
    <location>
        <begin position="1"/>
        <end position="18"/>
    </location>
</feature>
<reference evidence="3" key="3">
    <citation type="submission" date="2022-06" db="UniProtKB">
        <authorList>
            <consortium name="EnsemblPlants"/>
        </authorList>
    </citation>
    <scope>IDENTIFICATION</scope>
</reference>
<dbReference type="EnsemblPlants" id="TuG1812G0100002315.01.T01">
    <property type="protein sequence ID" value="TuG1812G0100002315.01.T01"/>
    <property type="gene ID" value="TuG1812G0100002315.01"/>
</dbReference>
<gene>
    <name evidence="3" type="primary">LOC125533279</name>
</gene>
<reference evidence="3" key="2">
    <citation type="submission" date="2018-03" db="EMBL/GenBank/DDBJ databases">
        <title>The Triticum urartu genome reveals the dynamic nature of wheat genome evolution.</title>
        <authorList>
            <person name="Ling H."/>
            <person name="Ma B."/>
            <person name="Shi X."/>
            <person name="Liu H."/>
            <person name="Dong L."/>
            <person name="Sun H."/>
            <person name="Cao Y."/>
            <person name="Gao Q."/>
            <person name="Zheng S."/>
            <person name="Li Y."/>
            <person name="Yu Y."/>
            <person name="Du H."/>
            <person name="Qi M."/>
            <person name="Li Y."/>
            <person name="Yu H."/>
            <person name="Cui Y."/>
            <person name="Wang N."/>
            <person name="Chen C."/>
            <person name="Wu H."/>
            <person name="Zhao Y."/>
            <person name="Zhang J."/>
            <person name="Li Y."/>
            <person name="Zhou W."/>
            <person name="Zhang B."/>
            <person name="Hu W."/>
            <person name="Eijk M."/>
            <person name="Tang J."/>
            <person name="Witsenboer H."/>
            <person name="Zhao S."/>
            <person name="Li Z."/>
            <person name="Zhang A."/>
            <person name="Wang D."/>
            <person name="Liang C."/>
        </authorList>
    </citation>
    <scope>NUCLEOTIDE SEQUENCE [LARGE SCALE GENOMIC DNA]</scope>
    <source>
        <strain evidence="3">cv. G1812</strain>
    </source>
</reference>
<dbReference type="AlphaFoldDB" id="A0A8R7K0F2"/>
<feature type="transmembrane region" description="Helical" evidence="1">
    <location>
        <begin position="67"/>
        <end position="88"/>
    </location>
</feature>
<organism evidence="3 4">
    <name type="scientific">Triticum urartu</name>
    <name type="common">Red wild einkorn</name>
    <name type="synonym">Crithodium urartu</name>
    <dbReference type="NCBI Taxonomy" id="4572"/>
    <lineage>
        <taxon>Eukaryota</taxon>
        <taxon>Viridiplantae</taxon>
        <taxon>Streptophyta</taxon>
        <taxon>Embryophyta</taxon>
        <taxon>Tracheophyta</taxon>
        <taxon>Spermatophyta</taxon>
        <taxon>Magnoliopsida</taxon>
        <taxon>Liliopsida</taxon>
        <taxon>Poales</taxon>
        <taxon>Poaceae</taxon>
        <taxon>BOP clade</taxon>
        <taxon>Pooideae</taxon>
        <taxon>Triticodae</taxon>
        <taxon>Triticeae</taxon>
        <taxon>Triticinae</taxon>
        <taxon>Triticum</taxon>
    </lineage>
</organism>
<keyword evidence="2" id="KW-0732">Signal</keyword>
<dbReference type="GeneID" id="125533279"/>
<keyword evidence="1" id="KW-1133">Transmembrane helix</keyword>
<dbReference type="RefSeq" id="XP_048552927.1">
    <property type="nucleotide sequence ID" value="XM_048696970.1"/>
</dbReference>
<keyword evidence="1" id="KW-0812">Transmembrane</keyword>
<evidence type="ECO:0000313" key="3">
    <source>
        <dbReference type="EnsemblPlants" id="TuG1812G0100002315.01.T01"/>
    </source>
</evidence>
<reference evidence="4" key="1">
    <citation type="journal article" date="2013" name="Nature">
        <title>Draft genome of the wheat A-genome progenitor Triticum urartu.</title>
        <authorList>
            <person name="Ling H.Q."/>
            <person name="Zhao S."/>
            <person name="Liu D."/>
            <person name="Wang J."/>
            <person name="Sun H."/>
            <person name="Zhang C."/>
            <person name="Fan H."/>
            <person name="Li D."/>
            <person name="Dong L."/>
            <person name="Tao Y."/>
            <person name="Gao C."/>
            <person name="Wu H."/>
            <person name="Li Y."/>
            <person name="Cui Y."/>
            <person name="Guo X."/>
            <person name="Zheng S."/>
            <person name="Wang B."/>
            <person name="Yu K."/>
            <person name="Liang Q."/>
            <person name="Yang W."/>
            <person name="Lou X."/>
            <person name="Chen J."/>
            <person name="Feng M."/>
            <person name="Jian J."/>
            <person name="Zhang X."/>
            <person name="Luo G."/>
            <person name="Jiang Y."/>
            <person name="Liu J."/>
            <person name="Wang Z."/>
            <person name="Sha Y."/>
            <person name="Zhang B."/>
            <person name="Wu H."/>
            <person name="Tang D."/>
            <person name="Shen Q."/>
            <person name="Xue P."/>
            <person name="Zou S."/>
            <person name="Wang X."/>
            <person name="Liu X."/>
            <person name="Wang F."/>
            <person name="Yang Y."/>
            <person name="An X."/>
            <person name="Dong Z."/>
            <person name="Zhang K."/>
            <person name="Zhang X."/>
            <person name="Luo M.C."/>
            <person name="Dvorak J."/>
            <person name="Tong Y."/>
            <person name="Wang J."/>
            <person name="Yang H."/>
            <person name="Li Z."/>
            <person name="Wang D."/>
            <person name="Zhang A."/>
            <person name="Wang J."/>
        </authorList>
    </citation>
    <scope>NUCLEOTIDE SEQUENCE</scope>
    <source>
        <strain evidence="4">cv. G1812</strain>
    </source>
</reference>
<feature type="chain" id="PRO_5035902925" evidence="2">
    <location>
        <begin position="19"/>
        <end position="196"/>
    </location>
</feature>
<evidence type="ECO:0000256" key="1">
    <source>
        <dbReference type="SAM" id="Phobius"/>
    </source>
</evidence>